<reference evidence="1 2" key="1">
    <citation type="submission" date="2015-12" db="EMBL/GenBank/DDBJ databases">
        <title>Dictyostelia acquired genes for synthesis and detection of signals that induce cell-type specialization by lateral gene transfer from prokaryotes.</title>
        <authorList>
            <person name="Gloeckner G."/>
            <person name="Schaap P."/>
        </authorList>
    </citation>
    <scope>NUCLEOTIDE SEQUENCE [LARGE SCALE GENOMIC DNA]</scope>
    <source>
        <strain evidence="1 2">TK</strain>
    </source>
</reference>
<dbReference type="InterPro" id="IPR032675">
    <property type="entry name" value="LRR_dom_sf"/>
</dbReference>
<name>A0A152A5X5_TIELA</name>
<dbReference type="EMBL" id="LODT01000006">
    <property type="protein sequence ID" value="KYR01639.1"/>
    <property type="molecule type" value="Genomic_DNA"/>
</dbReference>
<organism evidence="1 2">
    <name type="scientific">Tieghemostelium lacteum</name>
    <name type="common">Slime mold</name>
    <name type="synonym">Dictyostelium lacteum</name>
    <dbReference type="NCBI Taxonomy" id="361077"/>
    <lineage>
        <taxon>Eukaryota</taxon>
        <taxon>Amoebozoa</taxon>
        <taxon>Evosea</taxon>
        <taxon>Eumycetozoa</taxon>
        <taxon>Dictyostelia</taxon>
        <taxon>Dictyosteliales</taxon>
        <taxon>Raperosteliaceae</taxon>
        <taxon>Tieghemostelium</taxon>
    </lineage>
</organism>
<dbReference type="Proteomes" id="UP000076078">
    <property type="component" value="Unassembled WGS sequence"/>
</dbReference>
<comment type="caution">
    <text evidence="1">The sequence shown here is derived from an EMBL/GenBank/DDBJ whole genome shotgun (WGS) entry which is preliminary data.</text>
</comment>
<evidence type="ECO:0000313" key="2">
    <source>
        <dbReference type="Proteomes" id="UP000076078"/>
    </source>
</evidence>
<dbReference type="AlphaFoldDB" id="A0A152A5X5"/>
<sequence length="556" mass="64731">MDNIVIPKYLVIKILNYIPKFMYGNRAYYHKFIQGISLVCKDWYGLISNLRGYLIYVETAKDYKQYQTINNDIGYRFDVTLNNDTIDLYNRGPSDLDQHTESIYIHEIDYKRYPIIRNSPKLYQMVINHLVNENEPKEIEAIQKLISTKNTVRNIELLYITVNPQGSQVRHRKLNIAKDLSNLENLEKLMDFQLLASYLEVSGLEYLARLPILTVINLRTITTTVESFQQLMEYSYSLKEVTLERVTLLGYQEDDVMAILNLSKLLKKVSLTFSSYRLERFINYINNCRSLETVRIDGAVDSQGFNGGITNSTIHSVYMNTDSKLTYRPLIFHWSTQSALREIASSELPTSQYIKDYHPHCNTLKYSELNHQENFKNLCDIIELPQIHSVQIGYKFSGSVQTLLSSMALNYNLYDINLDFPIDFASICNLITFNQASLKNLSFSYCRGWDIKTFVYSLQQNHHLNKIWIANVQITNQGRESMKDYLQEVCNIINNNPTINHLKLASPSYSPKLTQPLLSQFETTIKNNIERLYSLRIVSQNTPQIKSILNNYQIQN</sequence>
<evidence type="ECO:0000313" key="1">
    <source>
        <dbReference type="EMBL" id="KYR01639.1"/>
    </source>
</evidence>
<proteinExistence type="predicted"/>
<dbReference type="SUPFAM" id="SSF52047">
    <property type="entry name" value="RNI-like"/>
    <property type="match status" value="1"/>
</dbReference>
<keyword evidence="2" id="KW-1185">Reference proteome</keyword>
<protein>
    <recommendedName>
        <fullName evidence="3">F-box domain-containing protein</fullName>
    </recommendedName>
</protein>
<evidence type="ECO:0008006" key="3">
    <source>
        <dbReference type="Google" id="ProtNLM"/>
    </source>
</evidence>
<gene>
    <name evidence="1" type="ORF">DLAC_01642</name>
</gene>
<dbReference type="InParanoid" id="A0A152A5X5"/>
<dbReference type="Gene3D" id="3.80.10.10">
    <property type="entry name" value="Ribonuclease Inhibitor"/>
    <property type="match status" value="1"/>
</dbReference>
<accession>A0A152A5X5</accession>